<comment type="caution">
    <text evidence="1">The sequence shown here is derived from an EMBL/GenBank/DDBJ whole genome shotgun (WGS) entry which is preliminary data.</text>
</comment>
<organism evidence="1 2">
    <name type="scientific">Paenibacillus ferrarius</name>
    <dbReference type="NCBI Taxonomy" id="1469647"/>
    <lineage>
        <taxon>Bacteria</taxon>
        <taxon>Bacillati</taxon>
        <taxon>Bacillota</taxon>
        <taxon>Bacilli</taxon>
        <taxon>Bacillales</taxon>
        <taxon>Paenibacillaceae</taxon>
        <taxon>Paenibacillus</taxon>
    </lineage>
</organism>
<sequence>MAKIIVNTCPNCGANLPIDINQVCEFCGTAYIPKNLAALAKMDSQTKHNYITSYKEKLEDNKGNIPIAISLAMCHIDAQNYEFSFDILKKLAENDCTDPNVFYYMALAMLEGKKPRVLHIDKVRKVESYLNSAQVLSSGTGLYYIMQAVIKRDYYEYYLFNMHQGGSSKLLLEKANNFQLDVEEIHQILKIVKLDESDRSYFDSVLAI</sequence>
<dbReference type="AlphaFoldDB" id="A0A1V4HFY8"/>
<dbReference type="EMBL" id="MBTG01000023">
    <property type="protein sequence ID" value="OPH53496.1"/>
    <property type="molecule type" value="Genomic_DNA"/>
</dbReference>
<keyword evidence="2" id="KW-1185">Reference proteome</keyword>
<evidence type="ECO:0000313" key="2">
    <source>
        <dbReference type="Proteomes" id="UP000190626"/>
    </source>
</evidence>
<dbReference type="InterPro" id="IPR011990">
    <property type="entry name" value="TPR-like_helical_dom_sf"/>
</dbReference>
<accession>A0A1V4HFY8</accession>
<gene>
    <name evidence="1" type="ORF">BC351_06420</name>
</gene>
<protein>
    <submittedName>
        <fullName evidence="1">Uncharacterized protein</fullName>
    </submittedName>
</protein>
<reference evidence="2" key="1">
    <citation type="submission" date="2016-07" db="EMBL/GenBank/DDBJ databases">
        <authorList>
            <person name="Florea S."/>
            <person name="Webb J.S."/>
            <person name="Jaromczyk J."/>
            <person name="Schardl C.L."/>
        </authorList>
    </citation>
    <scope>NUCLEOTIDE SEQUENCE [LARGE SCALE GENOMIC DNA]</scope>
    <source>
        <strain evidence="2">CY1</strain>
    </source>
</reference>
<proteinExistence type="predicted"/>
<evidence type="ECO:0000313" key="1">
    <source>
        <dbReference type="EMBL" id="OPH53496.1"/>
    </source>
</evidence>
<dbReference type="SUPFAM" id="SSF48452">
    <property type="entry name" value="TPR-like"/>
    <property type="match status" value="1"/>
</dbReference>
<dbReference type="RefSeq" id="WP_079415709.1">
    <property type="nucleotide sequence ID" value="NZ_MBTG01000023.1"/>
</dbReference>
<dbReference type="Proteomes" id="UP000190626">
    <property type="component" value="Unassembled WGS sequence"/>
</dbReference>
<dbReference type="STRING" id="1469647.BC351_06420"/>
<dbReference type="OrthoDB" id="3182597at2"/>
<name>A0A1V4HFY8_9BACL</name>